<dbReference type="GO" id="GO:0030234">
    <property type="term" value="F:enzyme regulator activity"/>
    <property type="evidence" value="ECO:0007669"/>
    <property type="project" value="InterPro"/>
</dbReference>
<dbReference type="InterPro" id="IPR002187">
    <property type="entry name" value="N-reg_PII"/>
</dbReference>
<protein>
    <submittedName>
        <fullName evidence="1">Uncharacterized protein</fullName>
    </submittedName>
</protein>
<dbReference type="Gene3D" id="3.30.70.120">
    <property type="match status" value="1"/>
</dbReference>
<dbReference type="AlphaFoldDB" id="A0A1G6GBT5"/>
<gene>
    <name evidence="1" type="ORF">SAMN05192581_107913</name>
</gene>
<dbReference type="InterPro" id="IPR015867">
    <property type="entry name" value="N-reg_PII/ATP_PRibTrfase_C"/>
</dbReference>
<dbReference type="Pfam" id="PF00543">
    <property type="entry name" value="P-II"/>
    <property type="match status" value="1"/>
</dbReference>
<dbReference type="SUPFAM" id="SSF54913">
    <property type="entry name" value="GlnB-like"/>
    <property type="match status" value="1"/>
</dbReference>
<dbReference type="RefSeq" id="WP_074560253.1">
    <property type="nucleotide sequence ID" value="NZ_FMYE01000079.1"/>
</dbReference>
<dbReference type="EMBL" id="FMYE01000079">
    <property type="protein sequence ID" value="SDB79448.1"/>
    <property type="molecule type" value="Genomic_DNA"/>
</dbReference>
<name>A0A1G6GBT5_BACOV</name>
<proteinExistence type="predicted"/>
<dbReference type="GO" id="GO:0006808">
    <property type="term" value="P:regulation of nitrogen utilization"/>
    <property type="evidence" value="ECO:0007669"/>
    <property type="project" value="InterPro"/>
</dbReference>
<evidence type="ECO:0000313" key="2">
    <source>
        <dbReference type="Proteomes" id="UP000183670"/>
    </source>
</evidence>
<organism evidence="1 2">
    <name type="scientific">Bacteroides ovatus</name>
    <dbReference type="NCBI Taxonomy" id="28116"/>
    <lineage>
        <taxon>Bacteria</taxon>
        <taxon>Pseudomonadati</taxon>
        <taxon>Bacteroidota</taxon>
        <taxon>Bacteroidia</taxon>
        <taxon>Bacteroidales</taxon>
        <taxon>Bacteroidaceae</taxon>
        <taxon>Bacteroides</taxon>
    </lineage>
</organism>
<accession>A0A1G6GBT5</accession>
<sequence>MKLIVVLSITEYQERVSKLLHEAGVNRFSVMSMTGFKKSKEHVALNWFGSDSPKAKTNSILLFSFAPEDIARNVIQSIDKCNDETRNPYPVHAFILDVEQYSKFL</sequence>
<evidence type="ECO:0000313" key="1">
    <source>
        <dbReference type="EMBL" id="SDB79448.1"/>
    </source>
</evidence>
<dbReference type="Proteomes" id="UP000183670">
    <property type="component" value="Unassembled WGS sequence"/>
</dbReference>
<reference evidence="1 2" key="1">
    <citation type="submission" date="2016-10" db="EMBL/GenBank/DDBJ databases">
        <authorList>
            <person name="de Groot N.N."/>
        </authorList>
    </citation>
    <scope>NUCLEOTIDE SEQUENCE [LARGE SCALE GENOMIC DNA]</scope>
    <source>
        <strain evidence="1 2">NLAE-zl-C500</strain>
    </source>
</reference>
<dbReference type="InterPro" id="IPR011322">
    <property type="entry name" value="N-reg_PII-like_a/b"/>
</dbReference>